<dbReference type="Proteomes" id="UP000838100">
    <property type="component" value="Unassembled WGS sequence"/>
</dbReference>
<evidence type="ECO:0000256" key="14">
    <source>
        <dbReference type="ARBA" id="ARBA00022984"/>
    </source>
</evidence>
<keyword evidence="8" id="KW-0121">Carboxypeptidase</keyword>
<evidence type="ECO:0000256" key="22">
    <source>
        <dbReference type="NCBIfam" id="TIGR02071"/>
    </source>
</evidence>
<comment type="function">
    <text evidence="1 23">Cell wall formation. Synthesis of cross-linked peptidoglycan from the lipid intermediates. The enzyme has a penicillin-insensitive transglycosylase N-terminal domain (formation of linear glycan strands) and a penicillin-sensitive transpeptidase C-terminal domain (cross-linking of the peptide subunits).</text>
</comment>
<dbReference type="PANTHER" id="PTHR32282:SF11">
    <property type="entry name" value="PENICILLIN-BINDING PROTEIN 1B"/>
    <property type="match status" value="1"/>
</dbReference>
<proteinExistence type="inferred from homology"/>
<dbReference type="Pfam" id="PF14814">
    <property type="entry name" value="UB2H"/>
    <property type="match status" value="1"/>
</dbReference>
<evidence type="ECO:0000256" key="20">
    <source>
        <dbReference type="ARBA" id="ARBA00034000"/>
    </source>
</evidence>
<keyword evidence="7" id="KW-1003">Cell membrane</keyword>
<comment type="pathway">
    <text evidence="3 23">Cell wall biogenesis; peptidoglycan biosynthesis.</text>
</comment>
<sequence>MPAARKPPAKKRPAKKTAAKKRKPASKKAKGGGFKVFVFKLTLVLAVVGFAFIIFLDAQIRSTFSGKKWEIPAKVYARPLELYQGKGISQQQVITELRNAGYRPVSKVSRPGHMAASGQRLDIYSREFSFWDGVEPAQRLSLQWHNGKLERLSADYRDADLIRLEPLQIGGIYPSHNEDRLLLKLDQIPLSLQQMLVEVEDGDFYQHWGISVKAIARASVANIKAGRVVQGGSTLTQQLVKNYYLHSGRSFYRKATEAVMSLLLELHYSKEEILQGYFNEVFLAQDGPRAIHGFGLAAQYYFNKPIENLRLPEQALLVALVRGPSYYDPWRHGERAKKRRNLVLDKYAEAGYIDGEVLAWAKREPIGVATGKEKHRLRYPAYLDLVREQLRRDYHPDDLSSKGLNIFTSFDPQVQTAAEQALAEQIVSISKRYKLDKMSADQLNGGVVVSHPQTGEVLAVVGGKNARYAGFNRAINAKRPVGSLMKPAVYLAALEQQDDYNLITPVLDEPITVEGRDGSIWQPRNYSKKSHGPVPLHQALTHSYNQATAQLGMELGIGEVLDAAKRLGVESALPRVPSVVLGSGELSPIEVTQMYQTISSGGFYSPLKTIRNVTSNSGEPLNRYPLELEQRFDERVMQLMQYNLQEVMREGTGKSAYRTLGKDFKVAGKTGTTNDLRDSWFAGFSGDRLAVVWLGRDDNAPTPLTGATGALPVWTAIIDQTSSRDIHYQKLEGMSYLWVDESSGRLSAKYCDGARYLPFIESSEPEGSSGCGRATQIKNWFGNWLN</sequence>
<evidence type="ECO:0000256" key="10">
    <source>
        <dbReference type="ARBA" id="ARBA00022676"/>
    </source>
</evidence>
<dbReference type="InterPro" id="IPR050396">
    <property type="entry name" value="Glycosyltr_51/Transpeptidase"/>
</dbReference>
<feature type="domain" description="Penicillin-binding protein transpeptidase" evidence="26">
    <location>
        <begin position="445"/>
        <end position="685"/>
    </location>
</feature>
<evidence type="ECO:0000256" key="24">
    <source>
        <dbReference type="SAM" id="MobiDB-lite"/>
    </source>
</evidence>
<keyword evidence="13 23" id="KW-0133">Cell shape</keyword>
<dbReference type="InterPro" id="IPR036950">
    <property type="entry name" value="PBP_transglycosylase"/>
</dbReference>
<evidence type="ECO:0000256" key="7">
    <source>
        <dbReference type="ARBA" id="ARBA00022475"/>
    </source>
</evidence>
<evidence type="ECO:0000259" key="27">
    <source>
        <dbReference type="Pfam" id="PF00912"/>
    </source>
</evidence>
<evidence type="ECO:0000256" key="9">
    <source>
        <dbReference type="ARBA" id="ARBA00022670"/>
    </source>
</evidence>
<evidence type="ECO:0000256" key="12">
    <source>
        <dbReference type="ARBA" id="ARBA00022801"/>
    </source>
</evidence>
<dbReference type="Pfam" id="PF00905">
    <property type="entry name" value="Transpeptidase"/>
    <property type="match status" value="1"/>
</dbReference>
<evidence type="ECO:0000313" key="30">
    <source>
        <dbReference type="Proteomes" id="UP000838100"/>
    </source>
</evidence>
<evidence type="ECO:0000256" key="8">
    <source>
        <dbReference type="ARBA" id="ARBA00022645"/>
    </source>
</evidence>
<comment type="similarity">
    <text evidence="4 23">In the C-terminal section; belongs to the transpeptidase family.</text>
</comment>
<gene>
    <name evidence="29" type="primary">mrcB</name>
    <name evidence="29" type="ORF">SIN8267_02950</name>
</gene>
<comment type="subcellular location">
    <subcellularLocation>
        <location evidence="2">Cell membrane</location>
    </subcellularLocation>
</comment>
<name>A0ABN8EMC2_9GAMM</name>
<keyword evidence="11 23" id="KW-0808">Transferase</keyword>
<evidence type="ECO:0000256" key="1">
    <source>
        <dbReference type="ARBA" id="ARBA00002624"/>
    </source>
</evidence>
<evidence type="ECO:0000313" key="29">
    <source>
        <dbReference type="EMBL" id="CAH0992813.1"/>
    </source>
</evidence>
<feature type="transmembrane region" description="Helical" evidence="25">
    <location>
        <begin position="37"/>
        <end position="56"/>
    </location>
</feature>
<keyword evidence="18 23" id="KW-0961">Cell wall biogenesis/degradation</keyword>
<evidence type="ECO:0000256" key="16">
    <source>
        <dbReference type="ARBA" id="ARBA00023251"/>
    </source>
</evidence>
<keyword evidence="9" id="KW-0645">Protease</keyword>
<evidence type="ECO:0000256" key="2">
    <source>
        <dbReference type="ARBA" id="ARBA00004236"/>
    </source>
</evidence>
<evidence type="ECO:0000256" key="6">
    <source>
        <dbReference type="ARBA" id="ARBA00018637"/>
    </source>
</evidence>
<keyword evidence="10 23" id="KW-0328">Glycosyltransferase</keyword>
<organism evidence="29 30">
    <name type="scientific">Sinobacterium norvegicum</name>
    <dbReference type="NCBI Taxonomy" id="1641715"/>
    <lineage>
        <taxon>Bacteria</taxon>
        <taxon>Pseudomonadati</taxon>
        <taxon>Pseudomonadota</taxon>
        <taxon>Gammaproteobacteria</taxon>
        <taxon>Cellvibrionales</taxon>
        <taxon>Spongiibacteraceae</taxon>
        <taxon>Sinobacterium</taxon>
    </lineage>
</organism>
<dbReference type="InterPro" id="IPR001264">
    <property type="entry name" value="Glyco_trans_51"/>
</dbReference>
<keyword evidence="16" id="KW-0046">Antibiotic resistance</keyword>
<dbReference type="Gene3D" id="3.40.710.10">
    <property type="entry name" value="DD-peptidase/beta-lactamase superfamily"/>
    <property type="match status" value="1"/>
</dbReference>
<dbReference type="InterPro" id="IPR011813">
    <property type="entry name" value="PBP_1b"/>
</dbReference>
<feature type="region of interest" description="Disordered" evidence="24">
    <location>
        <begin position="1"/>
        <end position="28"/>
    </location>
</feature>
<keyword evidence="30" id="KW-1185">Reference proteome</keyword>
<dbReference type="Gene3D" id="3.30.2060.10">
    <property type="entry name" value="Penicillin-binding protein 1b domain"/>
    <property type="match status" value="1"/>
</dbReference>
<comment type="catalytic activity">
    <reaction evidence="21">
        <text>[GlcNAc-(1-&gt;4)-Mur2Ac(oyl-L-Ala-gamma-D-Glu-L-Lys-D-Ala-D-Ala)](n)-di-trans,octa-cis-undecaprenyl diphosphate + beta-D-GlcNAc-(1-&gt;4)-Mur2Ac(oyl-L-Ala-gamma-D-Glu-L-Lys-D-Ala-D-Ala)-di-trans,octa-cis-undecaprenyl diphosphate = [GlcNAc-(1-&gt;4)-Mur2Ac(oyl-L-Ala-gamma-D-Glu-L-Lys-D-Ala-D-Ala)](n+1)-di-trans,octa-cis-undecaprenyl diphosphate + di-trans,octa-cis-undecaprenyl diphosphate + H(+)</text>
        <dbReference type="Rhea" id="RHEA:23708"/>
        <dbReference type="Rhea" id="RHEA-COMP:9602"/>
        <dbReference type="Rhea" id="RHEA-COMP:9603"/>
        <dbReference type="ChEBI" id="CHEBI:15378"/>
        <dbReference type="ChEBI" id="CHEBI:58405"/>
        <dbReference type="ChEBI" id="CHEBI:60033"/>
        <dbReference type="ChEBI" id="CHEBI:78435"/>
        <dbReference type="EC" id="2.4.99.28"/>
    </reaction>
</comment>
<evidence type="ECO:0000256" key="19">
    <source>
        <dbReference type="ARBA" id="ARBA00032454"/>
    </source>
</evidence>
<dbReference type="EMBL" id="CAKLPX010000004">
    <property type="protein sequence ID" value="CAH0992813.1"/>
    <property type="molecule type" value="Genomic_DNA"/>
</dbReference>
<keyword evidence="14 23" id="KW-0573">Peptidoglycan synthesis</keyword>
<keyword evidence="12" id="KW-0378">Hydrolase</keyword>
<keyword evidence="25" id="KW-0812">Transmembrane</keyword>
<comment type="caution">
    <text evidence="29">The sequence shown here is derived from an EMBL/GenBank/DDBJ whole genome shotgun (WGS) entry which is preliminary data.</text>
</comment>
<dbReference type="RefSeq" id="WP_237445500.1">
    <property type="nucleotide sequence ID" value="NZ_CAKLPX010000004.1"/>
</dbReference>
<evidence type="ECO:0000256" key="17">
    <source>
        <dbReference type="ARBA" id="ARBA00023268"/>
    </source>
</evidence>
<evidence type="ECO:0000256" key="23">
    <source>
        <dbReference type="PIRNR" id="PIRNR002799"/>
    </source>
</evidence>
<comment type="similarity">
    <text evidence="5 23">In the N-terminal section; belongs to the glycosyltransferase 51 family.</text>
</comment>
<evidence type="ECO:0000256" key="21">
    <source>
        <dbReference type="ARBA" id="ARBA00049902"/>
    </source>
</evidence>
<dbReference type="Pfam" id="PF00912">
    <property type="entry name" value="Transgly"/>
    <property type="match status" value="1"/>
</dbReference>
<protein>
    <recommendedName>
        <fullName evidence="6 22">Penicillin-binding protein 1B</fullName>
        <shortName evidence="23">PBP-1b</shortName>
        <shortName evidence="23">PBP1b</shortName>
    </recommendedName>
    <alternativeName>
        <fullName evidence="19 23">Murein polymerase</fullName>
    </alternativeName>
</protein>
<feature type="domain" description="Glycosyl transferase family 51" evidence="27">
    <location>
        <begin position="176"/>
        <end position="346"/>
    </location>
</feature>
<dbReference type="PIRSF" id="PIRSF002799">
    <property type="entry name" value="PBP_1b"/>
    <property type="match status" value="1"/>
</dbReference>
<feature type="domain" description="Bifunctional transglycosylase second" evidence="28">
    <location>
        <begin position="82"/>
        <end position="164"/>
    </location>
</feature>
<accession>A0ABN8EMC2</accession>
<dbReference type="SUPFAM" id="SSF53955">
    <property type="entry name" value="Lysozyme-like"/>
    <property type="match status" value="1"/>
</dbReference>
<dbReference type="Gene3D" id="1.10.3810.10">
    <property type="entry name" value="Biosynthetic peptidoglycan transglycosylase-like"/>
    <property type="match status" value="1"/>
</dbReference>
<evidence type="ECO:0000256" key="18">
    <source>
        <dbReference type="ARBA" id="ARBA00023316"/>
    </source>
</evidence>
<evidence type="ECO:0000256" key="5">
    <source>
        <dbReference type="ARBA" id="ARBA00007739"/>
    </source>
</evidence>
<evidence type="ECO:0000256" key="25">
    <source>
        <dbReference type="SAM" id="Phobius"/>
    </source>
</evidence>
<evidence type="ECO:0000259" key="26">
    <source>
        <dbReference type="Pfam" id="PF00905"/>
    </source>
</evidence>
<evidence type="ECO:0000256" key="13">
    <source>
        <dbReference type="ARBA" id="ARBA00022960"/>
    </source>
</evidence>
<dbReference type="SUPFAM" id="SSF56601">
    <property type="entry name" value="beta-lactamase/transpeptidase-like"/>
    <property type="match status" value="1"/>
</dbReference>
<evidence type="ECO:0000256" key="15">
    <source>
        <dbReference type="ARBA" id="ARBA00023136"/>
    </source>
</evidence>
<keyword evidence="25" id="KW-1133">Transmembrane helix</keyword>
<dbReference type="NCBIfam" id="TIGR02071">
    <property type="entry name" value="PBP_1b"/>
    <property type="match status" value="1"/>
</dbReference>
<comment type="catalytic activity">
    <reaction evidence="20">
        <text>Preferential cleavage: (Ac)2-L-Lys-D-Ala-|-D-Ala. Also transpeptidation of peptidyl-alanyl moieties that are N-acyl substituents of D-alanine.</text>
        <dbReference type="EC" id="3.4.16.4"/>
    </reaction>
</comment>
<evidence type="ECO:0000256" key="11">
    <source>
        <dbReference type="ARBA" id="ARBA00022679"/>
    </source>
</evidence>
<dbReference type="PANTHER" id="PTHR32282">
    <property type="entry name" value="BINDING PROTEIN TRANSPEPTIDASE, PUTATIVE-RELATED"/>
    <property type="match status" value="1"/>
</dbReference>
<dbReference type="InterPro" id="IPR001460">
    <property type="entry name" value="PCN-bd_Tpept"/>
</dbReference>
<dbReference type="InterPro" id="IPR023346">
    <property type="entry name" value="Lysozyme-like_dom_sf"/>
</dbReference>
<feature type="compositionally biased region" description="Basic residues" evidence="24">
    <location>
        <begin position="7"/>
        <end position="28"/>
    </location>
</feature>
<evidence type="ECO:0000259" key="28">
    <source>
        <dbReference type="Pfam" id="PF14814"/>
    </source>
</evidence>
<keyword evidence="17" id="KW-0511">Multifunctional enzyme</keyword>
<dbReference type="InterPro" id="IPR028166">
    <property type="entry name" value="UB2H"/>
</dbReference>
<reference evidence="29" key="1">
    <citation type="submission" date="2021-12" db="EMBL/GenBank/DDBJ databases">
        <authorList>
            <person name="Rodrigo-Torres L."/>
            <person name="Arahal R. D."/>
            <person name="Lucena T."/>
        </authorList>
    </citation>
    <scope>NUCLEOTIDE SEQUENCE</scope>
    <source>
        <strain evidence="29">CECT 8267</strain>
    </source>
</reference>
<keyword evidence="15 25" id="KW-0472">Membrane</keyword>
<evidence type="ECO:0000256" key="3">
    <source>
        <dbReference type="ARBA" id="ARBA00004752"/>
    </source>
</evidence>
<evidence type="ECO:0000256" key="4">
    <source>
        <dbReference type="ARBA" id="ARBA00007090"/>
    </source>
</evidence>
<dbReference type="InterPro" id="IPR012338">
    <property type="entry name" value="Beta-lactam/transpept-like"/>
</dbReference>